<protein>
    <submittedName>
        <fullName evidence="2">Uncharacterized protein</fullName>
    </submittedName>
</protein>
<sequence length="109" mass="12581">MCRYKTALLPKPVSTASELECGETRLAPLTHTTTFTTVLSTQQAAIYIHITHRKVCVSTWQVKRTVRIIKVWMIHCLSLLVLQVYCRLLGRFLPKVIHILHPLETVQMR</sequence>
<accession>A0A3N4L8T2</accession>
<dbReference type="AlphaFoldDB" id="A0A3N4L8T2"/>
<gene>
    <name evidence="1" type="ORF">L211DRAFT_641352</name>
    <name evidence="2" type="ORF">L211DRAFT_641413</name>
</gene>
<evidence type="ECO:0000313" key="2">
    <source>
        <dbReference type="EMBL" id="RPB19273.1"/>
    </source>
</evidence>
<dbReference type="EMBL" id="ML121594">
    <property type="protein sequence ID" value="RPB19269.1"/>
    <property type="molecule type" value="Genomic_DNA"/>
</dbReference>
<reference evidence="2 3" key="1">
    <citation type="journal article" date="2018" name="Nat. Ecol. Evol.">
        <title>Pezizomycetes genomes reveal the molecular basis of ectomycorrhizal truffle lifestyle.</title>
        <authorList>
            <person name="Murat C."/>
            <person name="Payen T."/>
            <person name="Noel B."/>
            <person name="Kuo A."/>
            <person name="Morin E."/>
            <person name="Chen J."/>
            <person name="Kohler A."/>
            <person name="Krizsan K."/>
            <person name="Balestrini R."/>
            <person name="Da Silva C."/>
            <person name="Montanini B."/>
            <person name="Hainaut M."/>
            <person name="Levati E."/>
            <person name="Barry K.W."/>
            <person name="Belfiori B."/>
            <person name="Cichocki N."/>
            <person name="Clum A."/>
            <person name="Dockter R.B."/>
            <person name="Fauchery L."/>
            <person name="Guy J."/>
            <person name="Iotti M."/>
            <person name="Le Tacon F."/>
            <person name="Lindquist E.A."/>
            <person name="Lipzen A."/>
            <person name="Malagnac F."/>
            <person name="Mello A."/>
            <person name="Molinier V."/>
            <person name="Miyauchi S."/>
            <person name="Poulain J."/>
            <person name="Riccioni C."/>
            <person name="Rubini A."/>
            <person name="Sitrit Y."/>
            <person name="Splivallo R."/>
            <person name="Traeger S."/>
            <person name="Wang M."/>
            <person name="Zifcakova L."/>
            <person name="Wipf D."/>
            <person name="Zambonelli A."/>
            <person name="Paolocci F."/>
            <person name="Nowrousian M."/>
            <person name="Ottonello S."/>
            <person name="Baldrian P."/>
            <person name="Spatafora J.W."/>
            <person name="Henrissat B."/>
            <person name="Nagy L.G."/>
            <person name="Aury J.M."/>
            <person name="Wincker P."/>
            <person name="Grigoriev I.V."/>
            <person name="Bonfante P."/>
            <person name="Martin F.M."/>
        </authorList>
    </citation>
    <scope>NUCLEOTIDE SEQUENCE [LARGE SCALE GENOMIC DNA]</scope>
    <source>
        <strain evidence="2 3">ATCC MYA-4762</strain>
    </source>
</reference>
<dbReference type="EMBL" id="ML121594">
    <property type="protein sequence ID" value="RPB19273.1"/>
    <property type="molecule type" value="Genomic_DNA"/>
</dbReference>
<dbReference type="Proteomes" id="UP000267821">
    <property type="component" value="Unassembled WGS sequence"/>
</dbReference>
<organism evidence="2 3">
    <name type="scientific">Terfezia boudieri ATCC MYA-4762</name>
    <dbReference type="NCBI Taxonomy" id="1051890"/>
    <lineage>
        <taxon>Eukaryota</taxon>
        <taxon>Fungi</taxon>
        <taxon>Dikarya</taxon>
        <taxon>Ascomycota</taxon>
        <taxon>Pezizomycotina</taxon>
        <taxon>Pezizomycetes</taxon>
        <taxon>Pezizales</taxon>
        <taxon>Pezizaceae</taxon>
        <taxon>Terfezia</taxon>
    </lineage>
</organism>
<evidence type="ECO:0000313" key="1">
    <source>
        <dbReference type="EMBL" id="RPB19269.1"/>
    </source>
</evidence>
<name>A0A3N4L8T2_9PEZI</name>
<proteinExistence type="predicted"/>
<keyword evidence="3" id="KW-1185">Reference proteome</keyword>
<evidence type="ECO:0000313" key="3">
    <source>
        <dbReference type="Proteomes" id="UP000267821"/>
    </source>
</evidence>